<dbReference type="PANTHER" id="PTHR34975">
    <property type="entry name" value="SPORE GERMINATION PROTEIN A2"/>
    <property type="match status" value="1"/>
</dbReference>
<accession>A0ABY4JLB2</accession>
<feature type="transmembrane region" description="Helical" evidence="8">
    <location>
        <begin position="144"/>
        <end position="164"/>
    </location>
</feature>
<dbReference type="Gene3D" id="1.20.1740.10">
    <property type="entry name" value="Amino acid/polyamine transporter I"/>
    <property type="match status" value="1"/>
</dbReference>
<name>A0ABY4JLB2_9BACI</name>
<feature type="transmembrane region" description="Helical" evidence="8">
    <location>
        <begin position="12"/>
        <end position="28"/>
    </location>
</feature>
<evidence type="ECO:0000256" key="6">
    <source>
        <dbReference type="ARBA" id="ARBA00022989"/>
    </source>
</evidence>
<feature type="transmembrane region" description="Helical" evidence="8">
    <location>
        <begin position="338"/>
        <end position="358"/>
    </location>
</feature>
<feature type="transmembrane region" description="Helical" evidence="8">
    <location>
        <begin position="215"/>
        <end position="237"/>
    </location>
</feature>
<evidence type="ECO:0000313" key="10">
    <source>
        <dbReference type="Proteomes" id="UP000830639"/>
    </source>
</evidence>
<evidence type="ECO:0000256" key="2">
    <source>
        <dbReference type="ARBA" id="ARBA00007998"/>
    </source>
</evidence>
<comment type="similarity">
    <text evidence="2">Belongs to the amino acid-polyamine-organocation (APC) superfamily. Spore germination protein (SGP) (TC 2.A.3.9) family.</text>
</comment>
<dbReference type="Proteomes" id="UP000830639">
    <property type="component" value="Chromosome"/>
</dbReference>
<proteinExistence type="inferred from homology"/>
<keyword evidence="4" id="KW-0309">Germination</keyword>
<gene>
    <name evidence="9" type="ORF">MY490_19880</name>
</gene>
<evidence type="ECO:0000256" key="1">
    <source>
        <dbReference type="ARBA" id="ARBA00004141"/>
    </source>
</evidence>
<feature type="transmembrane region" description="Helical" evidence="8">
    <location>
        <begin position="112"/>
        <end position="132"/>
    </location>
</feature>
<keyword evidence="3" id="KW-0813">Transport</keyword>
<evidence type="ECO:0000313" key="9">
    <source>
        <dbReference type="EMBL" id="UPM53979.1"/>
    </source>
</evidence>
<evidence type="ECO:0000256" key="5">
    <source>
        <dbReference type="ARBA" id="ARBA00022692"/>
    </source>
</evidence>
<dbReference type="Pfam" id="PF03845">
    <property type="entry name" value="Spore_permease"/>
    <property type="match status" value="1"/>
</dbReference>
<protein>
    <submittedName>
        <fullName evidence="9">Spore germination protein</fullName>
    </submittedName>
</protein>
<feature type="transmembrane region" description="Helical" evidence="8">
    <location>
        <begin position="191"/>
        <end position="208"/>
    </location>
</feature>
<comment type="subcellular location">
    <subcellularLocation>
        <location evidence="1">Membrane</location>
        <topology evidence="1">Multi-pass membrane protein</topology>
    </subcellularLocation>
</comment>
<evidence type="ECO:0000256" key="4">
    <source>
        <dbReference type="ARBA" id="ARBA00022544"/>
    </source>
</evidence>
<organism evidence="9 10">
    <name type="scientific">Gottfriedia acidiceleris</name>
    <dbReference type="NCBI Taxonomy" id="371036"/>
    <lineage>
        <taxon>Bacteria</taxon>
        <taxon>Bacillati</taxon>
        <taxon>Bacillota</taxon>
        <taxon>Bacilli</taxon>
        <taxon>Bacillales</taxon>
        <taxon>Bacillaceae</taxon>
        <taxon>Gottfriedia</taxon>
    </lineage>
</organism>
<sequence>MIHLKKISINQLICLVITTQIGAHVLSIPYAESRHTGHDAWMSVLVGGVFAQVVILVVYRLGKRYPTFTFQQYVYQIVGRPIGVIVNLLFALYCAESSVMVAVSYADILHRWVLYETPWIVLVGFSFLMAAYTASSSLRSMSTVSQSVLTLFVICAAIILISGMGKGSWLNILPIGSHGIIAVLKDSIPSFWAYAGYELLLYVFPFVQCKKKIEILFAMSFANGITTFFYVLTTLIVTYNFSETQMNTITEPIVFILRKFRWPVVQSLDIVFMTIWLSVTTATVFLYLFLSARYVANLRKKEIDRHSLLVWLIAIICFAISCFGADRQRIFRYADVHNIISVIMIVMLPTVFLFGSILREKVAKG</sequence>
<feature type="transmembrane region" description="Helical" evidence="8">
    <location>
        <begin position="82"/>
        <end position="106"/>
    </location>
</feature>
<evidence type="ECO:0000256" key="3">
    <source>
        <dbReference type="ARBA" id="ARBA00022448"/>
    </source>
</evidence>
<dbReference type="InterPro" id="IPR004761">
    <property type="entry name" value="Spore_GerAB"/>
</dbReference>
<keyword evidence="7 8" id="KW-0472">Membrane</keyword>
<keyword evidence="6 8" id="KW-1133">Transmembrane helix</keyword>
<evidence type="ECO:0000256" key="8">
    <source>
        <dbReference type="SAM" id="Phobius"/>
    </source>
</evidence>
<keyword evidence="5 8" id="KW-0812">Transmembrane</keyword>
<feature type="transmembrane region" description="Helical" evidence="8">
    <location>
        <begin position="308"/>
        <end position="326"/>
    </location>
</feature>
<keyword evidence="10" id="KW-1185">Reference proteome</keyword>
<dbReference type="PANTHER" id="PTHR34975:SF2">
    <property type="entry name" value="SPORE GERMINATION PROTEIN A2"/>
    <property type="match status" value="1"/>
</dbReference>
<dbReference type="EMBL" id="CP096034">
    <property type="protein sequence ID" value="UPM53979.1"/>
    <property type="molecule type" value="Genomic_DNA"/>
</dbReference>
<evidence type="ECO:0000256" key="7">
    <source>
        <dbReference type="ARBA" id="ARBA00023136"/>
    </source>
</evidence>
<dbReference type="RefSeq" id="WP_248267197.1">
    <property type="nucleotide sequence ID" value="NZ_CP096034.1"/>
</dbReference>
<feature type="transmembrane region" description="Helical" evidence="8">
    <location>
        <begin position="40"/>
        <end position="61"/>
    </location>
</feature>
<dbReference type="NCBIfam" id="TIGR00912">
    <property type="entry name" value="2A0309"/>
    <property type="match status" value="1"/>
</dbReference>
<feature type="transmembrane region" description="Helical" evidence="8">
    <location>
        <begin position="270"/>
        <end position="296"/>
    </location>
</feature>
<reference evidence="9 10" key="1">
    <citation type="submission" date="2022-04" db="EMBL/GenBank/DDBJ databases">
        <title>Mechanism of arsenic methylation and mitigation arsenic toxicity by Bacillus sp. LH14 from an Arsenic-Contaminated Paddy Soil.</title>
        <authorList>
            <person name="Wang D."/>
        </authorList>
    </citation>
    <scope>NUCLEOTIDE SEQUENCE [LARGE SCALE GENOMIC DNA]</scope>
    <source>
        <strain evidence="9 10">LH14</strain>
    </source>
</reference>